<dbReference type="RefSeq" id="YP_001604327.1">
    <property type="nucleotide sequence ID" value="NC_010154.1"/>
</dbReference>
<evidence type="ECO:0000313" key="2">
    <source>
        <dbReference type="Proteomes" id="UP000008745"/>
    </source>
</evidence>
<keyword evidence="2" id="KW-1185">Reference proteome</keyword>
<evidence type="ECO:0000313" key="1">
    <source>
        <dbReference type="EMBL" id="CAJ31723.1"/>
    </source>
</evidence>
<accession>A7WKX6</accession>
<dbReference type="OrthoDB" id="12941at10239"/>
<dbReference type="Proteomes" id="UP000008745">
    <property type="component" value="Segment"/>
</dbReference>
<reference evidence="2" key="1">
    <citation type="journal article" date="2008" name="J. Virol.">
        <title>Structure of the acidianus filamentous virus 3 and comparative genomics of related archaeal lipothrixviruses.</title>
        <authorList>
            <person name="Vestergaard G."/>
            <person name="Aramayo R."/>
            <person name="Basta T."/>
            <person name="Haring M."/>
            <person name="Peng X."/>
            <person name="Brugger K."/>
            <person name="Chen L."/>
            <person name="Rachel R."/>
            <person name="Boisset N."/>
            <person name="Garrett R.A."/>
            <person name="Prangishvili D."/>
        </authorList>
    </citation>
    <scope>NUCLEOTIDE SEQUENCE [LARGE SCALE GENOMIC DNA]</scope>
</reference>
<proteinExistence type="predicted"/>
<protein>
    <submittedName>
        <fullName evidence="1">Uncharacterized protein</fullName>
    </submittedName>
</protein>
<dbReference type="EMBL" id="AM087123">
    <property type="protein sequence ID" value="CAJ31723.1"/>
    <property type="molecule type" value="Genomic_DNA"/>
</dbReference>
<dbReference type="KEGG" id="vg:5798011"/>
<dbReference type="GeneID" id="5798011"/>
<sequence length="143" mass="16446">MSYYYQEEVVDITDIFEVLNVIKTTNPAQYRQLYVNTVYQFLYILSNYLSYFPSGTFILFESDSLTVKIVNNTIQAIYNGSLVLGLLQIAQVISSVLSYDFALLNSFLSAVYYNLVQIARQIVPPDNVKQYLQDLYNTLTSKV</sequence>
<name>A7WKX6_9VIRU</name>
<organism evidence="1 2">
    <name type="scientific">Betalipothrixvirus puteoliense</name>
    <dbReference type="NCBI Taxonomy" id="346884"/>
    <lineage>
        <taxon>Viruses</taxon>
        <taxon>Adnaviria</taxon>
        <taxon>Zilligvirae</taxon>
        <taxon>Taleaviricota</taxon>
        <taxon>Tokiviricetes</taxon>
        <taxon>Ligamenvirales</taxon>
        <taxon>Lipothrixviridae</taxon>
        <taxon>Betalipothrixvirus</taxon>
    </lineage>
</organism>